<dbReference type="EMBL" id="BARU01028624">
    <property type="protein sequence ID" value="GAH72787.1"/>
    <property type="molecule type" value="Genomic_DNA"/>
</dbReference>
<protein>
    <submittedName>
        <fullName evidence="1">Uncharacterized protein</fullName>
    </submittedName>
</protein>
<reference evidence="1" key="1">
    <citation type="journal article" date="2014" name="Front. Microbiol.">
        <title>High frequency of phylogenetically diverse reductive dehalogenase-homologous genes in deep subseafloor sedimentary metagenomes.</title>
        <authorList>
            <person name="Kawai M."/>
            <person name="Futagami T."/>
            <person name="Toyoda A."/>
            <person name="Takaki Y."/>
            <person name="Nishi S."/>
            <person name="Hori S."/>
            <person name="Arai W."/>
            <person name="Tsubouchi T."/>
            <person name="Morono Y."/>
            <person name="Uchiyama I."/>
            <person name="Ito T."/>
            <person name="Fujiyama A."/>
            <person name="Inagaki F."/>
            <person name="Takami H."/>
        </authorList>
    </citation>
    <scope>NUCLEOTIDE SEQUENCE</scope>
    <source>
        <strain evidence="1">Expedition CK06-06</strain>
    </source>
</reference>
<organism evidence="1">
    <name type="scientific">marine sediment metagenome</name>
    <dbReference type="NCBI Taxonomy" id="412755"/>
    <lineage>
        <taxon>unclassified sequences</taxon>
        <taxon>metagenomes</taxon>
        <taxon>ecological metagenomes</taxon>
    </lineage>
</organism>
<evidence type="ECO:0000313" key="1">
    <source>
        <dbReference type="EMBL" id="GAH72787.1"/>
    </source>
</evidence>
<feature type="non-terminal residue" evidence="1">
    <location>
        <position position="1"/>
    </location>
</feature>
<name>X1HTH6_9ZZZZ</name>
<accession>X1HTH6</accession>
<gene>
    <name evidence="1" type="ORF">S03H2_45666</name>
</gene>
<comment type="caution">
    <text evidence="1">The sequence shown here is derived from an EMBL/GenBank/DDBJ whole genome shotgun (WGS) entry which is preliminary data.</text>
</comment>
<proteinExistence type="predicted"/>
<sequence length="29" mass="3161">EIARGVALAIAERSRDMTSKFPSIVVQNT</sequence>
<dbReference type="AlphaFoldDB" id="X1HTH6"/>